<proteinExistence type="predicted"/>
<evidence type="ECO:0000256" key="1">
    <source>
        <dbReference type="SAM" id="SignalP"/>
    </source>
</evidence>
<comment type="caution">
    <text evidence="2">The sequence shown here is derived from an EMBL/GenBank/DDBJ whole genome shotgun (WGS) entry which is preliminary data.</text>
</comment>
<dbReference type="InterPro" id="IPR032710">
    <property type="entry name" value="NTF2-like_dom_sf"/>
</dbReference>
<accession>A0A8J3G883</accession>
<dbReference type="Proteomes" id="UP000598271">
    <property type="component" value="Unassembled WGS sequence"/>
</dbReference>
<evidence type="ECO:0000313" key="3">
    <source>
        <dbReference type="Proteomes" id="UP000598271"/>
    </source>
</evidence>
<dbReference type="SUPFAM" id="SSF54427">
    <property type="entry name" value="NTF2-like"/>
    <property type="match status" value="1"/>
</dbReference>
<gene>
    <name evidence="2" type="ORF">GCM10007390_03320</name>
</gene>
<dbReference type="AlphaFoldDB" id="A0A8J3G883"/>
<reference evidence="2 3" key="1">
    <citation type="journal article" date="2014" name="Int. J. Syst. Evol. Microbiol.">
        <title>Complete genome sequence of Corynebacterium casei LMG S-19264T (=DSM 44701T), isolated from a smear-ripened cheese.</title>
        <authorList>
            <consortium name="US DOE Joint Genome Institute (JGI-PGF)"/>
            <person name="Walter F."/>
            <person name="Albersmeier A."/>
            <person name="Kalinowski J."/>
            <person name="Ruckert C."/>
        </authorList>
    </citation>
    <scope>NUCLEOTIDE SEQUENCE [LARGE SCALE GENOMIC DNA]</scope>
    <source>
        <strain evidence="2 3">KCTC 12866</strain>
    </source>
</reference>
<feature type="signal peptide" evidence="1">
    <location>
        <begin position="1"/>
        <end position="22"/>
    </location>
</feature>
<keyword evidence="3" id="KW-1185">Reference proteome</keyword>
<protein>
    <submittedName>
        <fullName evidence="2">Uncharacterized protein</fullName>
    </submittedName>
</protein>
<dbReference type="Gene3D" id="3.10.450.50">
    <property type="match status" value="1"/>
</dbReference>
<name>A0A8J3G883_9BACT</name>
<evidence type="ECO:0000313" key="2">
    <source>
        <dbReference type="EMBL" id="GHB53779.1"/>
    </source>
</evidence>
<feature type="chain" id="PRO_5035324976" evidence="1">
    <location>
        <begin position="23"/>
        <end position="183"/>
    </location>
</feature>
<organism evidence="2 3">
    <name type="scientific">Persicitalea jodogahamensis</name>
    <dbReference type="NCBI Taxonomy" id="402147"/>
    <lineage>
        <taxon>Bacteria</taxon>
        <taxon>Pseudomonadati</taxon>
        <taxon>Bacteroidota</taxon>
        <taxon>Cytophagia</taxon>
        <taxon>Cytophagales</taxon>
        <taxon>Spirosomataceae</taxon>
        <taxon>Persicitalea</taxon>
    </lineage>
</organism>
<sequence>MKPMPVLLCLLLFLLAACRSNPSGEPASSTDYSPAPTPYLVLAQKAITYQADYQLDAWGSLLAEDVEYHIPGISRLRGRTAVLAHWRQNRDSSHIRQVRLSEFSILPMQTLTKLPLADLPGVYVAAAFRQRVVYASGQTDEQPVSLWLHFNEEKLIDRLYGFQNDRLLHNPDQLRRAPGTDTL</sequence>
<dbReference type="EMBL" id="BMXF01000001">
    <property type="protein sequence ID" value="GHB53779.1"/>
    <property type="molecule type" value="Genomic_DNA"/>
</dbReference>
<keyword evidence="1" id="KW-0732">Signal</keyword>
<dbReference type="PROSITE" id="PS51257">
    <property type="entry name" value="PROKAR_LIPOPROTEIN"/>
    <property type="match status" value="1"/>
</dbReference>